<dbReference type="GO" id="GO:0016787">
    <property type="term" value="F:hydrolase activity"/>
    <property type="evidence" value="ECO:0007669"/>
    <property type="project" value="InterPro"/>
</dbReference>
<dbReference type="Gene3D" id="3.60.21.10">
    <property type="match status" value="1"/>
</dbReference>
<reference evidence="4 5" key="1">
    <citation type="submission" date="2018-04" db="EMBL/GenBank/DDBJ databases">
        <title>The genome of golden apple snail Pomacea canaliculata provides insight into stress tolerance and invasive adaptation.</title>
        <authorList>
            <person name="Liu C."/>
            <person name="Liu B."/>
            <person name="Ren Y."/>
            <person name="Zhang Y."/>
            <person name="Wang H."/>
            <person name="Li S."/>
            <person name="Jiang F."/>
            <person name="Yin L."/>
            <person name="Zhang G."/>
            <person name="Qian W."/>
            <person name="Fan W."/>
        </authorList>
    </citation>
    <scope>NUCLEOTIDE SEQUENCE [LARGE SCALE GENOMIC DNA]</scope>
    <source>
        <strain evidence="4">SZHN2017</strain>
        <tissue evidence="4">Muscle</tissue>
    </source>
</reference>
<dbReference type="InterPro" id="IPR051693">
    <property type="entry name" value="UPF0046_metallophosphoest"/>
</dbReference>
<dbReference type="AlphaFoldDB" id="A0A2T7PRE7"/>
<accession>A0A2T7PRE7</accession>
<comment type="similarity">
    <text evidence="1">Belongs to the UPF0046 family.</text>
</comment>
<feature type="domain" description="Calcineurin-like phosphoesterase" evidence="3">
    <location>
        <begin position="67"/>
        <end position="221"/>
    </location>
</feature>
<dbReference type="SUPFAM" id="SSF56300">
    <property type="entry name" value="Metallo-dependent phosphatases"/>
    <property type="match status" value="1"/>
</dbReference>
<evidence type="ECO:0000256" key="1">
    <source>
        <dbReference type="ARBA" id="ARBA00007993"/>
    </source>
</evidence>
<name>A0A2T7PRE7_POMCA</name>
<dbReference type="PANTHER" id="PTHR12905">
    <property type="entry name" value="METALLOPHOSPHOESTERASE"/>
    <property type="match status" value="1"/>
</dbReference>
<sequence length="312" mass="34958">MNSSNSQKRRHKSNPGSQQTEPLNAKIEVEPNTHNPDLLWETLKQLHPVYRIGWSYAATQPPDSLRFVSHLPHRIKVVTAGNHEVTFDEFGGGGTHPTLERLQLGLPQTASHKEVAQGCKELLHDVLYLEDEVIEICGIKIYGTPWVPRFGTSGFSCSRGLPLLEIWDKIPTDTDILLTHSPPLGYGDTTKSDKHVGCAELLNTVTKRVKPKFHVYGHIHNGYGVFSNGKTTFINASVCNDQYRPVHEPVVFDFPLPPGYCRGDFMKLSLETLQEQRLLSGSFMKTRKKETAFNMTKIEKVINGIDAQTASD</sequence>
<organism evidence="4 5">
    <name type="scientific">Pomacea canaliculata</name>
    <name type="common">Golden apple snail</name>
    <dbReference type="NCBI Taxonomy" id="400727"/>
    <lineage>
        <taxon>Eukaryota</taxon>
        <taxon>Metazoa</taxon>
        <taxon>Spiralia</taxon>
        <taxon>Lophotrochozoa</taxon>
        <taxon>Mollusca</taxon>
        <taxon>Gastropoda</taxon>
        <taxon>Caenogastropoda</taxon>
        <taxon>Architaenioglossa</taxon>
        <taxon>Ampullarioidea</taxon>
        <taxon>Ampullariidae</taxon>
        <taxon>Pomacea</taxon>
    </lineage>
</organism>
<feature type="region of interest" description="Disordered" evidence="2">
    <location>
        <begin position="1"/>
        <end position="24"/>
    </location>
</feature>
<protein>
    <recommendedName>
        <fullName evidence="3">Calcineurin-like phosphoesterase domain-containing protein</fullName>
    </recommendedName>
</protein>
<dbReference type="InterPro" id="IPR004843">
    <property type="entry name" value="Calcineurin-like_PHP"/>
</dbReference>
<dbReference type="PANTHER" id="PTHR12905:SF0">
    <property type="entry name" value="CALCINEURIN-LIKE PHOSPHOESTERASE DOMAIN-CONTAINING PROTEIN"/>
    <property type="match status" value="1"/>
</dbReference>
<evidence type="ECO:0000259" key="3">
    <source>
        <dbReference type="Pfam" id="PF00149"/>
    </source>
</evidence>
<gene>
    <name evidence="4" type="ORF">C0Q70_02969</name>
</gene>
<evidence type="ECO:0000313" key="4">
    <source>
        <dbReference type="EMBL" id="PVD35999.1"/>
    </source>
</evidence>
<evidence type="ECO:0000313" key="5">
    <source>
        <dbReference type="Proteomes" id="UP000245119"/>
    </source>
</evidence>
<keyword evidence="5" id="KW-1185">Reference proteome</keyword>
<dbReference type="EMBL" id="PZQS01000002">
    <property type="protein sequence ID" value="PVD35999.1"/>
    <property type="molecule type" value="Genomic_DNA"/>
</dbReference>
<comment type="caution">
    <text evidence="4">The sequence shown here is derived from an EMBL/GenBank/DDBJ whole genome shotgun (WGS) entry which is preliminary data.</text>
</comment>
<dbReference type="Pfam" id="PF00149">
    <property type="entry name" value="Metallophos"/>
    <property type="match status" value="1"/>
</dbReference>
<dbReference type="OrthoDB" id="630188at2759"/>
<dbReference type="InterPro" id="IPR029052">
    <property type="entry name" value="Metallo-depent_PP-like"/>
</dbReference>
<evidence type="ECO:0000256" key="2">
    <source>
        <dbReference type="SAM" id="MobiDB-lite"/>
    </source>
</evidence>
<proteinExistence type="inferred from homology"/>
<dbReference type="Proteomes" id="UP000245119">
    <property type="component" value="Linkage Group LG2"/>
</dbReference>